<name>A0A5E4F1P7_PRUDU</name>
<reference evidence="4" key="2">
    <citation type="journal article" date="2020" name="Plant J.">
        <title>Transposons played a major role in the diversification between the closely related almond and peach genomes: results from the almond genome sequence.</title>
        <authorList>
            <person name="Alioto T."/>
            <person name="Alexiou K.G."/>
            <person name="Bardil A."/>
            <person name="Barteri F."/>
            <person name="Castanera R."/>
            <person name="Cruz F."/>
            <person name="Dhingra A."/>
            <person name="Duval H."/>
            <person name="Fernandez I Marti A."/>
            <person name="Frias L."/>
            <person name="Galan B."/>
            <person name="Garcia J.L."/>
            <person name="Howad W."/>
            <person name="Gomez-Garrido J."/>
            <person name="Gut M."/>
            <person name="Julca I."/>
            <person name="Morata J."/>
            <person name="Puigdomenech P."/>
            <person name="Ribeca P."/>
            <person name="Rubio Cabetas M.J."/>
            <person name="Vlasova A."/>
            <person name="Wirthensohn M."/>
            <person name="Garcia-Mas J."/>
            <person name="Gabaldon T."/>
            <person name="Casacuberta J.M."/>
            <person name="Arus P."/>
        </authorList>
    </citation>
    <scope>NUCLEOTIDE SEQUENCE [LARGE SCALE GENOMIC DNA]</scope>
    <source>
        <strain evidence="4">cv. Texas</strain>
    </source>
</reference>
<dbReference type="EMBL" id="CABIKO010000045">
    <property type="protein sequence ID" value="VVA20571.1"/>
    <property type="molecule type" value="Genomic_DNA"/>
</dbReference>
<accession>A0A5E4F1P7</accession>
<dbReference type="PANTHER" id="PTHR31286">
    <property type="entry name" value="GLYCINE-RICH CELL WALL STRUCTURAL PROTEIN 1.8-LIKE"/>
    <property type="match status" value="1"/>
</dbReference>
<sequence length="148" mass="16991">MGLVKVVKSKENVYVVTMEDAAIASRLLEGNPWFVKGHVFTLKQWPLYCSMDDIEANWAIFWVQAYGIPRNLCTMKNSRQLGEKVGSVMEVENFEDVGFRGFLRIRVDLDTSNSLLPDFFVPYPVMGGRKIHLKYKGIRDFCFICGKL</sequence>
<keyword evidence="5" id="KW-1185">Reference proteome</keyword>
<evidence type="ECO:0000313" key="3">
    <source>
        <dbReference type="EMBL" id="VVA20609.1"/>
    </source>
</evidence>
<evidence type="ECO:0000313" key="4">
    <source>
        <dbReference type="Proteomes" id="UP000327085"/>
    </source>
</evidence>
<dbReference type="AlphaFoldDB" id="A0A5E4F1P7"/>
<dbReference type="PANTHER" id="PTHR31286:SF178">
    <property type="entry name" value="DUF4283 DOMAIN-CONTAINING PROTEIN"/>
    <property type="match status" value="1"/>
</dbReference>
<dbReference type="EMBL" id="CABIKO010000045">
    <property type="protein sequence ID" value="VVA20609.1"/>
    <property type="molecule type" value="Genomic_DNA"/>
</dbReference>
<gene>
    <name evidence="3" type="ORF">ALMOND_2B026215</name>
    <name evidence="2" type="ORF">ALMOND_2B027212</name>
    <name evidence="1" type="ORF">L3X38_012277</name>
</gene>
<dbReference type="InterPro" id="IPR040256">
    <property type="entry name" value="At4g02000-like"/>
</dbReference>
<dbReference type="Proteomes" id="UP001054821">
    <property type="component" value="Chromosome 2"/>
</dbReference>
<protein>
    <submittedName>
        <fullName evidence="2">PREDICTED: At4g02000</fullName>
    </submittedName>
</protein>
<dbReference type="Gramene" id="VVA20609">
    <property type="protein sequence ID" value="VVA20609"/>
    <property type="gene ID" value="Prudul26B026215"/>
</dbReference>
<reference evidence="1 5" key="3">
    <citation type="journal article" date="2022" name="G3 (Bethesda)">
        <title>Whole-genome sequence and methylome profiling of the almond [Prunus dulcis (Mill.) D.A. Webb] cultivar 'Nonpareil'.</title>
        <authorList>
            <person name="D'Amico-Willman K.M."/>
            <person name="Ouma W.Z."/>
            <person name="Meulia T."/>
            <person name="Sideli G.M."/>
            <person name="Gradziel T.M."/>
            <person name="Fresnedo-Ramirez J."/>
        </authorList>
    </citation>
    <scope>NUCLEOTIDE SEQUENCE [LARGE SCALE GENOMIC DNA]</scope>
    <source>
        <strain evidence="1">Clone GOH B32 T37-40</strain>
    </source>
</reference>
<evidence type="ECO:0000313" key="1">
    <source>
        <dbReference type="EMBL" id="KAI5344400.1"/>
    </source>
</evidence>
<dbReference type="Gramene" id="VVA20571">
    <property type="protein sequence ID" value="VVA20571"/>
    <property type="gene ID" value="Prudul26B027212"/>
</dbReference>
<reference evidence="2" key="1">
    <citation type="submission" date="2019-07" db="EMBL/GenBank/DDBJ databases">
        <authorList>
            <person name="Alioto T."/>
            <person name="Alioto T."/>
            <person name="Gomez Garrido J."/>
        </authorList>
    </citation>
    <scope>NUCLEOTIDE SEQUENCE</scope>
</reference>
<evidence type="ECO:0000313" key="5">
    <source>
        <dbReference type="Proteomes" id="UP001054821"/>
    </source>
</evidence>
<dbReference type="Proteomes" id="UP000327085">
    <property type="component" value="Chromosome 2"/>
</dbReference>
<evidence type="ECO:0000313" key="2">
    <source>
        <dbReference type="EMBL" id="VVA20571.1"/>
    </source>
</evidence>
<organism evidence="2 4">
    <name type="scientific">Prunus dulcis</name>
    <name type="common">Almond</name>
    <name type="synonym">Amygdalus dulcis</name>
    <dbReference type="NCBI Taxonomy" id="3755"/>
    <lineage>
        <taxon>Eukaryota</taxon>
        <taxon>Viridiplantae</taxon>
        <taxon>Streptophyta</taxon>
        <taxon>Embryophyta</taxon>
        <taxon>Tracheophyta</taxon>
        <taxon>Spermatophyta</taxon>
        <taxon>Magnoliopsida</taxon>
        <taxon>eudicotyledons</taxon>
        <taxon>Gunneridae</taxon>
        <taxon>Pentapetalae</taxon>
        <taxon>rosids</taxon>
        <taxon>fabids</taxon>
        <taxon>Rosales</taxon>
        <taxon>Rosaceae</taxon>
        <taxon>Amygdaloideae</taxon>
        <taxon>Amygdaleae</taxon>
        <taxon>Prunus</taxon>
    </lineage>
</organism>
<dbReference type="OMA" id="GIMEHIS"/>
<proteinExistence type="predicted"/>
<dbReference type="EMBL" id="JAJFAZ020000002">
    <property type="protein sequence ID" value="KAI5344400.1"/>
    <property type="molecule type" value="Genomic_DNA"/>
</dbReference>